<dbReference type="EMBL" id="SGPM01000424">
    <property type="protein sequence ID" value="THH22128.1"/>
    <property type="molecule type" value="Genomic_DNA"/>
</dbReference>
<protein>
    <recommendedName>
        <fullName evidence="3">CNH domain-containing protein</fullName>
    </recommendedName>
</protein>
<keyword evidence="2" id="KW-1185">Reference proteome</keyword>
<sequence length="341" mass="38417">MAWSLLLVNSDPTHPVAFIVSRGAFVRSNESDIHKFMAYGVNEAHDKSPLSEPFKMLSQFPSSSHPRALHGSLLFFERNNETSDTAVVQARNVLTGDTMFMLRVPFSVADPVSMDDRVKIFLRLAVYDKYVIMFRTRRILLYRMPVDTGMGVCIDPIAAYQWQYRIDTVEYSIPRLRQSHPASRYPPPITLLVRFDSYYPWPVNLLHHFVIHPNPHFDPTVPTSTPYAPQPQPIAVIASPMRMFTPSDLILGPYGTAVWIDAQTDPDPTQAGDHGQRIAGRILASGNGEPVVDAETRLLQICETASKWGRLALDEEEGRIAVGHIDGRVTLFDYGRLEIVD</sequence>
<evidence type="ECO:0008006" key="3">
    <source>
        <dbReference type="Google" id="ProtNLM"/>
    </source>
</evidence>
<dbReference type="OrthoDB" id="3193353at2759"/>
<proteinExistence type="predicted"/>
<gene>
    <name evidence="1" type="ORF">EUX98_g8245</name>
</gene>
<name>A0A4S4MBL7_9APHY</name>
<evidence type="ECO:0000313" key="1">
    <source>
        <dbReference type="EMBL" id="THH22128.1"/>
    </source>
</evidence>
<dbReference type="Proteomes" id="UP000308730">
    <property type="component" value="Unassembled WGS sequence"/>
</dbReference>
<accession>A0A4S4MBL7</accession>
<evidence type="ECO:0000313" key="2">
    <source>
        <dbReference type="Proteomes" id="UP000308730"/>
    </source>
</evidence>
<comment type="caution">
    <text evidence="1">The sequence shown here is derived from an EMBL/GenBank/DDBJ whole genome shotgun (WGS) entry which is preliminary data.</text>
</comment>
<dbReference type="AlphaFoldDB" id="A0A4S4MBL7"/>
<reference evidence="1 2" key="1">
    <citation type="submission" date="2019-02" db="EMBL/GenBank/DDBJ databases">
        <title>Genome sequencing of the rare red list fungi Antrodiella citrinella (Flaviporus citrinellus).</title>
        <authorList>
            <person name="Buettner E."/>
            <person name="Kellner H."/>
        </authorList>
    </citation>
    <scope>NUCLEOTIDE SEQUENCE [LARGE SCALE GENOMIC DNA]</scope>
    <source>
        <strain evidence="1 2">DSM 108506</strain>
    </source>
</reference>
<organism evidence="1 2">
    <name type="scientific">Antrodiella citrinella</name>
    <dbReference type="NCBI Taxonomy" id="2447956"/>
    <lineage>
        <taxon>Eukaryota</taxon>
        <taxon>Fungi</taxon>
        <taxon>Dikarya</taxon>
        <taxon>Basidiomycota</taxon>
        <taxon>Agaricomycotina</taxon>
        <taxon>Agaricomycetes</taxon>
        <taxon>Polyporales</taxon>
        <taxon>Steccherinaceae</taxon>
        <taxon>Antrodiella</taxon>
    </lineage>
</organism>